<comment type="caution">
    <text evidence="1">The sequence shown here is derived from an EMBL/GenBank/DDBJ whole genome shotgun (WGS) entry which is preliminary data.</text>
</comment>
<name>A0A8H7W4A9_9HELO</name>
<dbReference type="EMBL" id="JAFJYH010000253">
    <property type="protein sequence ID" value="KAG4414687.1"/>
    <property type="molecule type" value="Genomic_DNA"/>
</dbReference>
<evidence type="ECO:0000313" key="2">
    <source>
        <dbReference type="Proteomes" id="UP000664132"/>
    </source>
</evidence>
<gene>
    <name evidence="1" type="ORF">IFR04_012169</name>
</gene>
<dbReference type="Proteomes" id="UP000664132">
    <property type="component" value="Unassembled WGS sequence"/>
</dbReference>
<reference evidence="1" key="1">
    <citation type="submission" date="2021-02" db="EMBL/GenBank/DDBJ databases">
        <title>Genome sequence Cadophora malorum strain M34.</title>
        <authorList>
            <person name="Stefanovic E."/>
            <person name="Vu D."/>
            <person name="Scully C."/>
            <person name="Dijksterhuis J."/>
            <person name="Roader J."/>
            <person name="Houbraken J."/>
        </authorList>
    </citation>
    <scope>NUCLEOTIDE SEQUENCE</scope>
    <source>
        <strain evidence="1">M34</strain>
    </source>
</reference>
<keyword evidence="2" id="KW-1185">Reference proteome</keyword>
<dbReference type="AlphaFoldDB" id="A0A8H7W4A9"/>
<accession>A0A8H7W4A9</accession>
<organism evidence="1 2">
    <name type="scientific">Cadophora malorum</name>
    <dbReference type="NCBI Taxonomy" id="108018"/>
    <lineage>
        <taxon>Eukaryota</taxon>
        <taxon>Fungi</taxon>
        <taxon>Dikarya</taxon>
        <taxon>Ascomycota</taxon>
        <taxon>Pezizomycotina</taxon>
        <taxon>Leotiomycetes</taxon>
        <taxon>Helotiales</taxon>
        <taxon>Ploettnerulaceae</taxon>
        <taxon>Cadophora</taxon>
    </lineage>
</organism>
<sequence length="165" mass="17675">MVSSKIARQSVDLAVADAAHGELTKLVASRGSGAVGKQLDTVLHFDENLKTPDLQKTTTVVEDFLDNTGKKLAADFLQVPEAKLERSFLVLYCARQSRERSTGLGKVTIFLALGRLSPANGLPKFRDYPSEDLGSGDALLVAHDVQQMLDKTGGGGFALVSDWTA</sequence>
<dbReference type="OrthoDB" id="3545246at2759"/>
<proteinExistence type="predicted"/>
<protein>
    <submittedName>
        <fullName evidence="1">Uncharacterized protein</fullName>
    </submittedName>
</protein>
<evidence type="ECO:0000313" key="1">
    <source>
        <dbReference type="EMBL" id="KAG4414687.1"/>
    </source>
</evidence>